<proteinExistence type="predicted"/>
<dbReference type="NCBIfam" id="TIGR02532">
    <property type="entry name" value="IV_pilin_GFxxxE"/>
    <property type="match status" value="1"/>
</dbReference>
<sequence>MKKNRCFTLIELLIVIAIIAILAAMLLPALNQAREKALAGKCMSNLKQLGGMFAFYCNDFNDFIPMTTFASSSDADRNYGSHKPVTKFFEAGYIPRDVFYSRKQDKVTNCPAYGRFKEPVDASARTQIVISPPGDMTTPITHTTYAPAQRLLGNTAFKQAGYRMLKLSRFRKPTAKTAFIDGVIGSDVTSGNPTILTYWGETDWLGGPVNWTSSVHSRSKCNAVFFDGHTATFNRFGAKQELEPMFPRNLDTMLN</sequence>
<keyword evidence="1" id="KW-0472">Membrane</keyword>
<evidence type="ECO:0000256" key="1">
    <source>
        <dbReference type="SAM" id="Phobius"/>
    </source>
</evidence>
<dbReference type="Proteomes" id="UP000245959">
    <property type="component" value="Unassembled WGS sequence"/>
</dbReference>
<keyword evidence="1" id="KW-0812">Transmembrane</keyword>
<dbReference type="Gene3D" id="3.30.700.10">
    <property type="entry name" value="Glycoprotein, Type 4 Pilin"/>
    <property type="match status" value="1"/>
</dbReference>
<dbReference type="EMBL" id="QEKH01000047">
    <property type="protein sequence ID" value="PVY34759.1"/>
    <property type="molecule type" value="Genomic_DNA"/>
</dbReference>
<evidence type="ECO:0000313" key="3">
    <source>
        <dbReference type="Proteomes" id="UP000245959"/>
    </source>
</evidence>
<keyword evidence="3" id="KW-1185">Reference proteome</keyword>
<dbReference type="InterPro" id="IPR012902">
    <property type="entry name" value="N_methyl_site"/>
</dbReference>
<name>A0A2U1AEA7_9BACT</name>
<dbReference type="InterPro" id="IPR045584">
    <property type="entry name" value="Pilin-like"/>
</dbReference>
<reference evidence="2 3" key="1">
    <citation type="submission" date="2018-04" db="EMBL/GenBank/DDBJ databases">
        <title>Genomic Encyclopedia of Type Strains, Phase IV (KMG-IV): sequencing the most valuable type-strain genomes for metagenomic binning, comparative biology and taxonomic classification.</title>
        <authorList>
            <person name="Goeker M."/>
        </authorList>
    </citation>
    <scope>NUCLEOTIDE SEQUENCE [LARGE SCALE GENOMIC DNA]</scope>
    <source>
        <strain evidence="2 3">DSM 14823</strain>
    </source>
</reference>
<dbReference type="RefSeq" id="WP_116885838.1">
    <property type="nucleotide sequence ID" value="NZ_CABMMC010000004.1"/>
</dbReference>
<organism evidence="2 3">
    <name type="scientific">Victivallis vadensis</name>
    <dbReference type="NCBI Taxonomy" id="172901"/>
    <lineage>
        <taxon>Bacteria</taxon>
        <taxon>Pseudomonadati</taxon>
        <taxon>Lentisphaerota</taxon>
        <taxon>Lentisphaeria</taxon>
        <taxon>Victivallales</taxon>
        <taxon>Victivallaceae</taxon>
        <taxon>Victivallis</taxon>
    </lineage>
</organism>
<comment type="caution">
    <text evidence="2">The sequence shown here is derived from an EMBL/GenBank/DDBJ whole genome shotgun (WGS) entry which is preliminary data.</text>
</comment>
<dbReference type="SUPFAM" id="SSF54523">
    <property type="entry name" value="Pili subunits"/>
    <property type="match status" value="1"/>
</dbReference>
<dbReference type="PANTHER" id="PTHR30093:SF2">
    <property type="entry name" value="TYPE II SECRETION SYSTEM PROTEIN H"/>
    <property type="match status" value="1"/>
</dbReference>
<evidence type="ECO:0000313" key="2">
    <source>
        <dbReference type="EMBL" id="PVY34759.1"/>
    </source>
</evidence>
<dbReference type="OrthoDB" id="242858at2"/>
<keyword evidence="1" id="KW-1133">Transmembrane helix</keyword>
<dbReference type="PANTHER" id="PTHR30093">
    <property type="entry name" value="GENERAL SECRETION PATHWAY PROTEIN G"/>
    <property type="match status" value="1"/>
</dbReference>
<gene>
    <name evidence="2" type="ORF">C8D82_1472</name>
</gene>
<protein>
    <submittedName>
        <fullName evidence="2">Prepilin-type N-terminal cleavage/methylation domain-containing protein/prepilin-type processing-associated H-X9-DG protein</fullName>
    </submittedName>
</protein>
<dbReference type="GeneID" id="79513958"/>
<feature type="transmembrane region" description="Helical" evidence="1">
    <location>
        <begin position="12"/>
        <end position="30"/>
    </location>
</feature>
<accession>A0A2U1AEA7</accession>
<dbReference type="AlphaFoldDB" id="A0A2U1AEA7"/>
<dbReference type="Pfam" id="PF07963">
    <property type="entry name" value="N_methyl"/>
    <property type="match status" value="1"/>
</dbReference>